<organism evidence="2 3">
    <name type="scientific">Papaver atlanticum</name>
    <dbReference type="NCBI Taxonomy" id="357466"/>
    <lineage>
        <taxon>Eukaryota</taxon>
        <taxon>Viridiplantae</taxon>
        <taxon>Streptophyta</taxon>
        <taxon>Embryophyta</taxon>
        <taxon>Tracheophyta</taxon>
        <taxon>Spermatophyta</taxon>
        <taxon>Magnoliopsida</taxon>
        <taxon>Ranunculales</taxon>
        <taxon>Papaveraceae</taxon>
        <taxon>Papaveroideae</taxon>
        <taxon>Papaver</taxon>
    </lineage>
</organism>
<protein>
    <recommendedName>
        <fullName evidence="4">CUE domain-containing protein</fullName>
    </recommendedName>
</protein>
<dbReference type="PANTHER" id="PTHR31245:SF20">
    <property type="entry name" value="F18B13.13 PROTEIN"/>
    <property type="match status" value="1"/>
</dbReference>
<dbReference type="Proteomes" id="UP001202328">
    <property type="component" value="Unassembled WGS sequence"/>
</dbReference>
<dbReference type="PANTHER" id="PTHR31245">
    <property type="entry name" value="UBIQUITIN SYSTEM COMPONENT CUE PROTEIN"/>
    <property type="match status" value="1"/>
</dbReference>
<reference evidence="2" key="1">
    <citation type="submission" date="2022-04" db="EMBL/GenBank/DDBJ databases">
        <title>A functionally conserved STORR gene fusion in Papaver species that diverged 16.8 million years ago.</title>
        <authorList>
            <person name="Catania T."/>
        </authorList>
    </citation>
    <scope>NUCLEOTIDE SEQUENCE</scope>
    <source>
        <strain evidence="2">S-188037</strain>
    </source>
</reference>
<evidence type="ECO:0000256" key="1">
    <source>
        <dbReference type="SAM" id="MobiDB-lite"/>
    </source>
</evidence>
<accession>A0AAD4XAT5</accession>
<proteinExistence type="predicted"/>
<name>A0AAD4XAT5_9MAGN</name>
<evidence type="ECO:0008006" key="4">
    <source>
        <dbReference type="Google" id="ProtNLM"/>
    </source>
</evidence>
<evidence type="ECO:0000313" key="2">
    <source>
        <dbReference type="EMBL" id="KAI3873561.1"/>
    </source>
</evidence>
<dbReference type="SUPFAM" id="SSF46934">
    <property type="entry name" value="UBA-like"/>
    <property type="match status" value="1"/>
</dbReference>
<dbReference type="CDD" id="cd14279">
    <property type="entry name" value="CUE"/>
    <property type="match status" value="1"/>
</dbReference>
<dbReference type="EMBL" id="JAJJMB010012765">
    <property type="protein sequence ID" value="KAI3873561.1"/>
    <property type="molecule type" value="Genomic_DNA"/>
</dbReference>
<gene>
    <name evidence="2" type="ORF">MKW98_009678</name>
</gene>
<feature type="compositionally biased region" description="Polar residues" evidence="1">
    <location>
        <begin position="96"/>
        <end position="110"/>
    </location>
</feature>
<dbReference type="AlphaFoldDB" id="A0AAD4XAT5"/>
<comment type="caution">
    <text evidence="2">The sequence shown here is derived from an EMBL/GenBank/DDBJ whole genome shotgun (WGS) entry which is preliminary data.</text>
</comment>
<evidence type="ECO:0000313" key="3">
    <source>
        <dbReference type="Proteomes" id="UP001202328"/>
    </source>
</evidence>
<dbReference type="InterPro" id="IPR009060">
    <property type="entry name" value="UBA-like_sf"/>
</dbReference>
<sequence>MSAAIVCGKRKSSNDEISLTSPYFSSSVSKRLRCSNSTSPAIQFYPSYNSVAGSAALGHLISIFPGMDKEFLETLLECGDDLDSAIKSMTQLRLGSTSETTINLPSQEQPNPGDAAAASSSLPRDYHPKNRPEWVELFVREMTSPSTMDDAKARAPRLLEAFEKFIRSQQSDTVIGESTVNNPSSQQLETVTAENTVLKRAVSIQHERQKEFDGITQQLKQLLDNYALTMHLRQATQNNNSIISRPFGPDVF</sequence>
<feature type="region of interest" description="Disordered" evidence="1">
    <location>
        <begin position="96"/>
        <end position="128"/>
    </location>
</feature>
<keyword evidence="3" id="KW-1185">Reference proteome</keyword>